<evidence type="ECO:0000313" key="2">
    <source>
        <dbReference type="EMBL" id="RPD41652.1"/>
    </source>
</evidence>
<dbReference type="Proteomes" id="UP000279089">
    <property type="component" value="Unassembled WGS sequence"/>
</dbReference>
<keyword evidence="3" id="KW-1185">Reference proteome</keyword>
<evidence type="ECO:0008006" key="4">
    <source>
        <dbReference type="Google" id="ProtNLM"/>
    </source>
</evidence>
<dbReference type="AlphaFoldDB" id="A0A3N4MCL5"/>
<evidence type="ECO:0000313" key="3">
    <source>
        <dbReference type="Proteomes" id="UP000279089"/>
    </source>
</evidence>
<proteinExistence type="predicted"/>
<dbReference type="OrthoDB" id="978645at2"/>
<feature type="signal peptide" evidence="1">
    <location>
        <begin position="1"/>
        <end position="20"/>
    </location>
</feature>
<protein>
    <recommendedName>
        <fullName evidence="4">Outer membrane protein beta-barrel domain-containing protein</fullName>
    </recommendedName>
</protein>
<name>A0A3N4MCL5_9BACT</name>
<feature type="chain" id="PRO_5017980151" description="Outer membrane protein beta-barrel domain-containing protein" evidence="1">
    <location>
        <begin position="21"/>
        <end position="158"/>
    </location>
</feature>
<reference evidence="3" key="1">
    <citation type="submission" date="2018-11" db="EMBL/GenBank/DDBJ databases">
        <title>Chitinophaga lutea sp.nov., isolate from arsenic contaminated soil.</title>
        <authorList>
            <person name="Zong Y."/>
        </authorList>
    </citation>
    <scope>NUCLEOTIDE SEQUENCE [LARGE SCALE GENOMIC DNA]</scope>
    <source>
        <strain evidence="3">YLT18</strain>
    </source>
</reference>
<accession>A0A3N4MCL5</accession>
<dbReference type="SUPFAM" id="SSF56925">
    <property type="entry name" value="OMPA-like"/>
    <property type="match status" value="1"/>
</dbReference>
<dbReference type="InterPro" id="IPR011250">
    <property type="entry name" value="OMP/PagP_B-barrel"/>
</dbReference>
<dbReference type="EMBL" id="RMBX01000004">
    <property type="protein sequence ID" value="RPD41652.1"/>
    <property type="molecule type" value="Genomic_DNA"/>
</dbReference>
<dbReference type="RefSeq" id="WP_120516046.1">
    <property type="nucleotide sequence ID" value="NZ_QXZY01000005.1"/>
</dbReference>
<gene>
    <name evidence="2" type="ORF">EG028_10130</name>
</gene>
<comment type="caution">
    <text evidence="2">The sequence shown here is derived from an EMBL/GenBank/DDBJ whole genome shotgun (WGS) entry which is preliminary data.</text>
</comment>
<evidence type="ECO:0000256" key="1">
    <source>
        <dbReference type="SAM" id="SignalP"/>
    </source>
</evidence>
<organism evidence="2 3">
    <name type="scientific">Chitinophaga barathri</name>
    <dbReference type="NCBI Taxonomy" id="1647451"/>
    <lineage>
        <taxon>Bacteria</taxon>
        <taxon>Pseudomonadati</taxon>
        <taxon>Bacteroidota</taxon>
        <taxon>Chitinophagia</taxon>
        <taxon>Chitinophagales</taxon>
        <taxon>Chitinophagaceae</taxon>
        <taxon>Chitinophaga</taxon>
    </lineage>
</organism>
<sequence length="158" mass="17126">MKYRIIAAMLALGFAVNAKAQQAAGQTGQIEAGVRLGLPLGITGRYFFTDRSAAEGIVALYNKTFSVTGLYQYHWDLSALTVEGFGWYAGAGAHLGTREIDGSQKFLAGVDGIAGINYNFPAIPLNLSLDWKPAIHFTTSPNLADFAISARYRFGWKK</sequence>
<keyword evidence="1" id="KW-0732">Signal</keyword>